<keyword evidence="3" id="KW-1185">Reference proteome</keyword>
<dbReference type="EMBL" id="JAHRHJ020000009">
    <property type="protein sequence ID" value="KAH9301923.1"/>
    <property type="molecule type" value="Genomic_DNA"/>
</dbReference>
<evidence type="ECO:0000313" key="3">
    <source>
        <dbReference type="Proteomes" id="UP000824469"/>
    </source>
</evidence>
<feature type="region of interest" description="Disordered" evidence="1">
    <location>
        <begin position="1"/>
        <end position="63"/>
    </location>
</feature>
<comment type="caution">
    <text evidence="2">The sequence shown here is derived from an EMBL/GenBank/DDBJ whole genome shotgun (WGS) entry which is preliminary data.</text>
</comment>
<reference evidence="2 3" key="1">
    <citation type="journal article" date="2021" name="Nat. Plants">
        <title>The Taxus genome provides insights into paclitaxel biosynthesis.</title>
        <authorList>
            <person name="Xiong X."/>
            <person name="Gou J."/>
            <person name="Liao Q."/>
            <person name="Li Y."/>
            <person name="Zhou Q."/>
            <person name="Bi G."/>
            <person name="Li C."/>
            <person name="Du R."/>
            <person name="Wang X."/>
            <person name="Sun T."/>
            <person name="Guo L."/>
            <person name="Liang H."/>
            <person name="Lu P."/>
            <person name="Wu Y."/>
            <person name="Zhang Z."/>
            <person name="Ro D.K."/>
            <person name="Shang Y."/>
            <person name="Huang S."/>
            <person name="Yan J."/>
        </authorList>
    </citation>
    <scope>NUCLEOTIDE SEQUENCE [LARGE SCALE GENOMIC DNA]</scope>
    <source>
        <strain evidence="2">Ta-2019</strain>
    </source>
</reference>
<dbReference type="Proteomes" id="UP000824469">
    <property type="component" value="Unassembled WGS sequence"/>
</dbReference>
<evidence type="ECO:0000256" key="1">
    <source>
        <dbReference type="SAM" id="MobiDB-lite"/>
    </source>
</evidence>
<feature type="non-terminal residue" evidence="2">
    <location>
        <position position="79"/>
    </location>
</feature>
<dbReference type="AlphaFoldDB" id="A0AA38CSC2"/>
<accession>A0AA38CSC2</accession>
<evidence type="ECO:0000313" key="2">
    <source>
        <dbReference type="EMBL" id="KAH9301923.1"/>
    </source>
</evidence>
<protein>
    <submittedName>
        <fullName evidence="2">Uncharacterized protein</fullName>
    </submittedName>
</protein>
<proteinExistence type="predicted"/>
<name>A0AA38CSC2_TAXCH</name>
<sequence>MRQGTGKGRITRSVDKGKFTPKAQVKGAQQRVSTQKWMRQGAGKRRTTRSVDKGKFTPKAQVKGAQQRVSTQIWMCLWH</sequence>
<gene>
    <name evidence="2" type="ORF">KI387_013506</name>
</gene>
<organism evidence="2 3">
    <name type="scientific">Taxus chinensis</name>
    <name type="common">Chinese yew</name>
    <name type="synonym">Taxus wallichiana var. chinensis</name>
    <dbReference type="NCBI Taxonomy" id="29808"/>
    <lineage>
        <taxon>Eukaryota</taxon>
        <taxon>Viridiplantae</taxon>
        <taxon>Streptophyta</taxon>
        <taxon>Embryophyta</taxon>
        <taxon>Tracheophyta</taxon>
        <taxon>Spermatophyta</taxon>
        <taxon>Pinopsida</taxon>
        <taxon>Pinidae</taxon>
        <taxon>Conifers II</taxon>
        <taxon>Cupressales</taxon>
        <taxon>Taxaceae</taxon>
        <taxon>Taxus</taxon>
    </lineage>
</organism>